<dbReference type="EMBL" id="CADCXY010000001">
    <property type="protein sequence ID" value="CAB0150206.1"/>
    <property type="molecule type" value="Genomic_DNA"/>
</dbReference>
<dbReference type="SUPFAM" id="SSF103473">
    <property type="entry name" value="MFS general substrate transporter"/>
    <property type="match status" value="1"/>
</dbReference>
<feature type="transmembrane region" description="Helical" evidence="6">
    <location>
        <begin position="288"/>
        <end position="309"/>
    </location>
</feature>
<feature type="transmembrane region" description="Helical" evidence="6">
    <location>
        <begin position="132"/>
        <end position="153"/>
    </location>
</feature>
<evidence type="ECO:0000256" key="2">
    <source>
        <dbReference type="ARBA" id="ARBA00022692"/>
    </source>
</evidence>
<feature type="transmembrane region" description="Helical" evidence="6">
    <location>
        <begin position="12"/>
        <end position="32"/>
    </location>
</feature>
<dbReference type="Pfam" id="PF07690">
    <property type="entry name" value="MFS_1"/>
    <property type="match status" value="1"/>
</dbReference>
<dbReference type="InterPro" id="IPR020846">
    <property type="entry name" value="MFS_dom"/>
</dbReference>
<evidence type="ECO:0000256" key="1">
    <source>
        <dbReference type="ARBA" id="ARBA00004370"/>
    </source>
</evidence>
<gene>
    <name evidence="8" type="primary">ycaD</name>
    <name evidence="8" type="ORF">PSI9734_00770</name>
</gene>
<keyword evidence="4 6" id="KW-0472">Membrane</keyword>
<sequence length="438" mass="47255">MLKQQLRAISSLLSSITLIGICVGMTSTLLSLRATIENFGTLTTGIIMSAYFIGFLFGATRAPKDIRRVGYIRAFGGLAALAAASILIQAIWVEPTVWFIMRFITGFAISAIFVIVESWLNTMADNKNRGTLLSIYLVLIYAGLIAGQLLLGVADPSGFMAFALVALLINLALIPILISVTVEPTTHEAKKVPIRSLLKLVPLGIVNAFIMQACYSMFYGIGPMYAIYIGLSITQVSLFMASFIFGGMVAQAPIGLLSDRFDRRVIMSVCAGLGSVMALILAQLDASIIWLIYLCVALFGACVMPLYSLGMAHTNDYLEKDQMIGATGAIIKVGGIGSIIGAPAVAALMQFGAVDYFFLLIMSLTLTVCLYSLYRVTRRARAEDQIGSSYAMLGPAQTSDELLTSLVDEYEYQVEQYTEEQEAAENNSDDTPKSGSPS</sequence>
<evidence type="ECO:0000313" key="8">
    <source>
        <dbReference type="EMBL" id="CAB0150206.1"/>
    </source>
</evidence>
<dbReference type="PROSITE" id="PS50850">
    <property type="entry name" value="MFS"/>
    <property type="match status" value="1"/>
</dbReference>
<evidence type="ECO:0000256" key="6">
    <source>
        <dbReference type="SAM" id="Phobius"/>
    </source>
</evidence>
<dbReference type="InterPro" id="IPR036259">
    <property type="entry name" value="MFS_trans_sf"/>
</dbReference>
<feature type="transmembrane region" description="Helical" evidence="6">
    <location>
        <begin position="200"/>
        <end position="219"/>
    </location>
</feature>
<name>A0A6S6WQW4_9GAMM</name>
<dbReference type="InterPro" id="IPR011701">
    <property type="entry name" value="MFS"/>
</dbReference>
<feature type="transmembrane region" description="Helical" evidence="6">
    <location>
        <begin position="38"/>
        <end position="59"/>
    </location>
</feature>
<protein>
    <submittedName>
        <fullName evidence="8">Putative MFS-type transporter YcaD</fullName>
    </submittedName>
</protein>
<dbReference type="RefSeq" id="WP_173919770.1">
    <property type="nucleotide sequence ID" value="NZ_CADCXY010000001.1"/>
</dbReference>
<dbReference type="InterPro" id="IPR005828">
    <property type="entry name" value="MFS_sugar_transport-like"/>
</dbReference>
<dbReference type="GO" id="GO:0022857">
    <property type="term" value="F:transmembrane transporter activity"/>
    <property type="evidence" value="ECO:0007669"/>
    <property type="project" value="InterPro"/>
</dbReference>
<keyword evidence="3 6" id="KW-1133">Transmembrane helix</keyword>
<dbReference type="CDD" id="cd17477">
    <property type="entry name" value="MFS_YcaD_like"/>
    <property type="match status" value="1"/>
</dbReference>
<feature type="transmembrane region" description="Helical" evidence="6">
    <location>
        <begin position="329"/>
        <end position="350"/>
    </location>
</feature>
<feature type="transmembrane region" description="Helical" evidence="6">
    <location>
        <begin position="159"/>
        <end position="180"/>
    </location>
</feature>
<dbReference type="PANTHER" id="PTHR23521">
    <property type="entry name" value="TRANSPORTER MFS SUPERFAMILY"/>
    <property type="match status" value="1"/>
</dbReference>
<proteinExistence type="predicted"/>
<dbReference type="GO" id="GO:0005886">
    <property type="term" value="C:plasma membrane"/>
    <property type="evidence" value="ECO:0007669"/>
    <property type="project" value="TreeGrafter"/>
</dbReference>
<dbReference type="InterPro" id="IPR047200">
    <property type="entry name" value="MFS_YcaD-like"/>
</dbReference>
<evidence type="ECO:0000313" key="9">
    <source>
        <dbReference type="Proteomes" id="UP000481517"/>
    </source>
</evidence>
<dbReference type="Pfam" id="PF00083">
    <property type="entry name" value="Sugar_tr"/>
    <property type="match status" value="1"/>
</dbReference>
<dbReference type="AlphaFoldDB" id="A0A6S6WQW4"/>
<dbReference type="PANTHER" id="PTHR23521:SF3">
    <property type="entry name" value="MFS TRANSPORTER"/>
    <property type="match status" value="1"/>
</dbReference>
<feature type="transmembrane region" description="Helical" evidence="6">
    <location>
        <begin position="265"/>
        <end position="282"/>
    </location>
</feature>
<reference evidence="8 9" key="1">
    <citation type="submission" date="2020-02" db="EMBL/GenBank/DDBJ databases">
        <authorList>
            <person name="Rodrigo-Torres L."/>
            <person name="Arahal R. D."/>
            <person name="Lucena T."/>
        </authorList>
    </citation>
    <scope>NUCLEOTIDE SEQUENCE [LARGE SCALE GENOMIC DNA]</scope>
    <source>
        <strain evidence="8 9">CECT 9734</strain>
    </source>
</reference>
<feature type="transmembrane region" description="Helical" evidence="6">
    <location>
        <begin position="99"/>
        <end position="120"/>
    </location>
</feature>
<organism evidence="8 9">
    <name type="scientific">Pseudidiomarina piscicola</name>
    <dbReference type="NCBI Taxonomy" id="2614830"/>
    <lineage>
        <taxon>Bacteria</taxon>
        <taxon>Pseudomonadati</taxon>
        <taxon>Pseudomonadota</taxon>
        <taxon>Gammaproteobacteria</taxon>
        <taxon>Alteromonadales</taxon>
        <taxon>Idiomarinaceae</taxon>
        <taxon>Pseudidiomarina</taxon>
    </lineage>
</organism>
<feature type="domain" description="Major facilitator superfamily (MFS) profile" evidence="7">
    <location>
        <begin position="1"/>
        <end position="380"/>
    </location>
</feature>
<evidence type="ECO:0000256" key="5">
    <source>
        <dbReference type="SAM" id="MobiDB-lite"/>
    </source>
</evidence>
<feature type="region of interest" description="Disordered" evidence="5">
    <location>
        <begin position="418"/>
        <end position="438"/>
    </location>
</feature>
<dbReference type="Gene3D" id="1.20.1250.20">
    <property type="entry name" value="MFS general substrate transporter like domains"/>
    <property type="match status" value="2"/>
</dbReference>
<evidence type="ECO:0000259" key="7">
    <source>
        <dbReference type="PROSITE" id="PS50850"/>
    </source>
</evidence>
<feature type="transmembrane region" description="Helical" evidence="6">
    <location>
        <begin position="71"/>
        <end position="93"/>
    </location>
</feature>
<comment type="subcellular location">
    <subcellularLocation>
        <location evidence="1">Membrane</location>
    </subcellularLocation>
</comment>
<accession>A0A6S6WQW4</accession>
<dbReference type="Proteomes" id="UP000481517">
    <property type="component" value="Unassembled WGS sequence"/>
</dbReference>
<evidence type="ECO:0000256" key="4">
    <source>
        <dbReference type="ARBA" id="ARBA00023136"/>
    </source>
</evidence>
<keyword evidence="2 6" id="KW-0812">Transmembrane</keyword>
<keyword evidence="9" id="KW-1185">Reference proteome</keyword>
<evidence type="ECO:0000256" key="3">
    <source>
        <dbReference type="ARBA" id="ARBA00022989"/>
    </source>
</evidence>
<feature type="transmembrane region" description="Helical" evidence="6">
    <location>
        <begin position="356"/>
        <end position="374"/>
    </location>
</feature>